<proteinExistence type="predicted"/>
<gene>
    <name evidence="2" type="ORF">GCM10022246_31100</name>
</gene>
<dbReference type="InterPro" id="IPR011033">
    <property type="entry name" value="PRC_barrel-like_sf"/>
</dbReference>
<sequence length="276" mass="31341">MNTGNIEYIRLEELSNVDYKIVDGEADVTGWPVKDEAGRNLGKVRDLLFDPEQNAIRYLIVELEDVVSGTEDKAVLIPIGFAEVANDEKAVVLPVMHDSQFVELPQYIIGEVTRETELKIRQAIGSPAALRIEEEIVEIDNADFYHHHHFDRRNVVKAKSSFSDENAISAGTPEDRREEANTIHELIDHSHINSENKQQVESPKVANLDEFEIRNEHGVFTVEPQDNGTYRIIENGEKVGVIYAESVDEVVQWRTMDHLDEKFVNEIGQAITTHNQ</sequence>
<evidence type="ECO:0000259" key="1">
    <source>
        <dbReference type="Pfam" id="PF05239"/>
    </source>
</evidence>
<comment type="caution">
    <text evidence="2">The sequence shown here is derived from an EMBL/GenBank/DDBJ whole genome shotgun (WGS) entry which is preliminary data.</text>
</comment>
<protein>
    <recommendedName>
        <fullName evidence="1">PRC-barrel domain-containing protein</fullName>
    </recommendedName>
</protein>
<dbReference type="EMBL" id="BAABAK010000016">
    <property type="protein sequence ID" value="GAA3976548.1"/>
    <property type="molecule type" value="Genomic_DNA"/>
</dbReference>
<dbReference type="SUPFAM" id="SSF50346">
    <property type="entry name" value="PRC-barrel domain"/>
    <property type="match status" value="1"/>
</dbReference>
<evidence type="ECO:0000313" key="3">
    <source>
        <dbReference type="Proteomes" id="UP001501081"/>
    </source>
</evidence>
<reference evidence="3" key="1">
    <citation type="journal article" date="2019" name="Int. J. Syst. Evol. Microbiol.">
        <title>The Global Catalogue of Microorganisms (GCM) 10K type strain sequencing project: providing services to taxonomists for standard genome sequencing and annotation.</title>
        <authorList>
            <consortium name="The Broad Institute Genomics Platform"/>
            <consortium name="The Broad Institute Genome Sequencing Center for Infectious Disease"/>
            <person name="Wu L."/>
            <person name="Ma J."/>
        </authorList>
    </citation>
    <scope>NUCLEOTIDE SEQUENCE [LARGE SCALE GENOMIC DNA]</scope>
    <source>
        <strain evidence="3">JCM 17338</strain>
    </source>
</reference>
<dbReference type="Proteomes" id="UP001501081">
    <property type="component" value="Unassembled WGS sequence"/>
</dbReference>
<dbReference type="InterPro" id="IPR014747">
    <property type="entry name" value="Bac_photo_RC_H_C"/>
</dbReference>
<dbReference type="Pfam" id="PF05239">
    <property type="entry name" value="PRC"/>
    <property type="match status" value="1"/>
</dbReference>
<feature type="domain" description="PRC-barrel" evidence="1">
    <location>
        <begin position="27"/>
        <end position="98"/>
    </location>
</feature>
<keyword evidence="3" id="KW-1185">Reference proteome</keyword>
<dbReference type="RefSeq" id="WP_344768512.1">
    <property type="nucleotide sequence ID" value="NZ_BAABAK010000016.1"/>
</dbReference>
<name>A0ABP7Q4Q6_9SPHI</name>
<dbReference type="InterPro" id="IPR027275">
    <property type="entry name" value="PRC-brl_dom"/>
</dbReference>
<accession>A0ABP7Q4Q6</accession>
<dbReference type="Gene3D" id="3.90.50.10">
    <property type="entry name" value="Photosynthetic Reaction Center, subunit H, domain 2"/>
    <property type="match status" value="1"/>
</dbReference>
<evidence type="ECO:0000313" key="2">
    <source>
        <dbReference type="EMBL" id="GAA3976548.1"/>
    </source>
</evidence>
<organism evidence="2 3">
    <name type="scientific">Pedobacter ginsengiterrae</name>
    <dbReference type="NCBI Taxonomy" id="871696"/>
    <lineage>
        <taxon>Bacteria</taxon>
        <taxon>Pseudomonadati</taxon>
        <taxon>Bacteroidota</taxon>
        <taxon>Sphingobacteriia</taxon>
        <taxon>Sphingobacteriales</taxon>
        <taxon>Sphingobacteriaceae</taxon>
        <taxon>Pedobacter</taxon>
    </lineage>
</organism>